<proteinExistence type="predicted"/>
<evidence type="ECO:0000313" key="2">
    <source>
        <dbReference type="Proteomes" id="UP001371456"/>
    </source>
</evidence>
<organism evidence="1 2">
    <name type="scientific">Solanum bulbocastanum</name>
    <name type="common">Wild potato</name>
    <dbReference type="NCBI Taxonomy" id="147425"/>
    <lineage>
        <taxon>Eukaryota</taxon>
        <taxon>Viridiplantae</taxon>
        <taxon>Streptophyta</taxon>
        <taxon>Embryophyta</taxon>
        <taxon>Tracheophyta</taxon>
        <taxon>Spermatophyta</taxon>
        <taxon>Magnoliopsida</taxon>
        <taxon>eudicotyledons</taxon>
        <taxon>Gunneridae</taxon>
        <taxon>Pentapetalae</taxon>
        <taxon>asterids</taxon>
        <taxon>lamiids</taxon>
        <taxon>Solanales</taxon>
        <taxon>Solanaceae</taxon>
        <taxon>Solanoideae</taxon>
        <taxon>Solaneae</taxon>
        <taxon>Solanum</taxon>
    </lineage>
</organism>
<protein>
    <submittedName>
        <fullName evidence="1">Uncharacterized protein</fullName>
    </submittedName>
</protein>
<evidence type="ECO:0000313" key="1">
    <source>
        <dbReference type="EMBL" id="KAK6785035.1"/>
    </source>
</evidence>
<keyword evidence="2" id="KW-1185">Reference proteome</keyword>
<reference evidence="1 2" key="1">
    <citation type="submission" date="2024-02" db="EMBL/GenBank/DDBJ databases">
        <title>de novo genome assembly of Solanum bulbocastanum strain 11H21.</title>
        <authorList>
            <person name="Hosaka A.J."/>
        </authorList>
    </citation>
    <scope>NUCLEOTIDE SEQUENCE [LARGE SCALE GENOMIC DNA]</scope>
    <source>
        <tissue evidence="1">Young leaves</tissue>
    </source>
</reference>
<gene>
    <name evidence="1" type="ORF">RDI58_018490</name>
</gene>
<sequence>MEMKNEKGVTISYLVESSSTIDRTNPFKRRLHSNTIILGTRRRFGCNRRAQLLAIAHELRHHQQLSHKSSSKQKHKKWRLTKRFRLSFSRLFHRNDKQWRYENIGTQGCKGAKRRTTNFCNKLKGFFKDILGVWQFCKQS</sequence>
<dbReference type="AlphaFoldDB" id="A0AAN8Y9S7"/>
<accession>A0AAN8Y9S7</accession>
<name>A0AAN8Y9S7_SOLBU</name>
<comment type="caution">
    <text evidence="1">The sequence shown here is derived from an EMBL/GenBank/DDBJ whole genome shotgun (WGS) entry which is preliminary data.</text>
</comment>
<dbReference type="EMBL" id="JBANQN010000007">
    <property type="protein sequence ID" value="KAK6785035.1"/>
    <property type="molecule type" value="Genomic_DNA"/>
</dbReference>
<dbReference type="Proteomes" id="UP001371456">
    <property type="component" value="Unassembled WGS sequence"/>
</dbReference>